<dbReference type="PANTHER" id="PTHR30349">
    <property type="entry name" value="PHAGE INTEGRASE-RELATED"/>
    <property type="match status" value="1"/>
</dbReference>
<dbReference type="PROSITE" id="PS51898">
    <property type="entry name" value="TYR_RECOMBINASE"/>
    <property type="match status" value="1"/>
</dbReference>
<reference evidence="5 6" key="2">
    <citation type="journal article" date="2022" name="Microorganisms">
        <title>Complete Genome Sequences of Two Flavobacterium ammonificans Strains and a Flavobacterium ammoniigenes Strain of Ammonifying Bacterioplankton Isolated from Surface River Water.</title>
        <authorList>
            <person name="Suda W."/>
            <person name="Ogata Y."/>
            <person name="Shindo C."/>
            <person name="Watanabe K."/>
        </authorList>
    </citation>
    <scope>NUCLEOTIDE SEQUENCE [LARGE SCALE GENOMIC DNA]</scope>
    <source>
        <strain evidence="5 6">GENT5</strain>
    </source>
</reference>
<evidence type="ECO:0000256" key="1">
    <source>
        <dbReference type="ARBA" id="ARBA00008857"/>
    </source>
</evidence>
<evidence type="ECO:0000256" key="2">
    <source>
        <dbReference type="ARBA" id="ARBA00023125"/>
    </source>
</evidence>
<dbReference type="InterPro" id="IPR002104">
    <property type="entry name" value="Integrase_catalytic"/>
</dbReference>
<protein>
    <recommendedName>
        <fullName evidence="4">Tyr recombinase domain-containing protein</fullName>
    </recommendedName>
</protein>
<dbReference type="Gene3D" id="1.10.443.10">
    <property type="entry name" value="Intergrase catalytic core"/>
    <property type="match status" value="1"/>
</dbReference>
<dbReference type="Proteomes" id="UP001319867">
    <property type="component" value="Chromosome"/>
</dbReference>
<dbReference type="PANTHER" id="PTHR30349:SF64">
    <property type="entry name" value="PROPHAGE INTEGRASE INTD-RELATED"/>
    <property type="match status" value="1"/>
</dbReference>
<organism evidence="5 6">
    <name type="scientific">Flavobacterium ammoniigenes</name>
    <dbReference type="NCBI Taxonomy" id="1751095"/>
    <lineage>
        <taxon>Bacteria</taxon>
        <taxon>Pseudomonadati</taxon>
        <taxon>Bacteroidota</taxon>
        <taxon>Flavobacteriia</taxon>
        <taxon>Flavobacteriales</taxon>
        <taxon>Flavobacteriaceae</taxon>
        <taxon>Flavobacterium</taxon>
    </lineage>
</organism>
<dbReference type="InterPro" id="IPR011010">
    <property type="entry name" value="DNA_brk_join_enz"/>
</dbReference>
<dbReference type="Pfam" id="PF00589">
    <property type="entry name" value="Phage_integrase"/>
    <property type="match status" value="1"/>
</dbReference>
<keyword evidence="6" id="KW-1185">Reference proteome</keyword>
<feature type="domain" description="Tyr recombinase" evidence="4">
    <location>
        <begin position="157"/>
        <end position="349"/>
    </location>
</feature>
<dbReference type="InterPro" id="IPR013762">
    <property type="entry name" value="Integrase-like_cat_sf"/>
</dbReference>
<evidence type="ECO:0000256" key="3">
    <source>
        <dbReference type="ARBA" id="ARBA00023172"/>
    </source>
</evidence>
<sequence length="352" mass="41033">MDKASIEFRETCTLYINKCEKIYRDQKQFNKDEFRTLFFKKEEESNNTGSLFLSDLFDQFINENKSLKPKTQKHFQYTRNVFSNHSPNINVLDINPAYINQFVKTRTKNNVTQSAIDSSLRDLRRIINYFSNENCVIPSSYRYPFGKGGYSIQNFFPRKLVMSNDNIKSIIELKEFSSEHEEYAKNIWEILYRCNGINFADLLRMRWDNIKGDYLIFFRKKTETTRKNNKKEIVVPLSNELLALFERVGKKHSPFIIGKLNEGYADNTFENKSKKMSKQINKDLKSLGTKLGITIPLKLKTARDAYATSLRRAGVSKDDIGEMLGHSNSIVTEHYLASIDLESTKAINQHLL</sequence>
<dbReference type="Gene3D" id="1.10.150.130">
    <property type="match status" value="1"/>
</dbReference>
<evidence type="ECO:0000313" key="6">
    <source>
        <dbReference type="Proteomes" id="UP001319867"/>
    </source>
</evidence>
<keyword evidence="3" id="KW-0233">DNA recombination</keyword>
<keyword evidence="2" id="KW-0238">DNA-binding</keyword>
<name>A0ABM7V3J8_9FLAO</name>
<dbReference type="SUPFAM" id="SSF56349">
    <property type="entry name" value="DNA breaking-rejoining enzymes"/>
    <property type="match status" value="1"/>
</dbReference>
<dbReference type="InterPro" id="IPR010998">
    <property type="entry name" value="Integrase_recombinase_N"/>
</dbReference>
<evidence type="ECO:0000313" key="5">
    <source>
        <dbReference type="EMBL" id="BDB54087.1"/>
    </source>
</evidence>
<evidence type="ECO:0000259" key="4">
    <source>
        <dbReference type="PROSITE" id="PS51898"/>
    </source>
</evidence>
<comment type="similarity">
    <text evidence="1">Belongs to the 'phage' integrase family.</text>
</comment>
<gene>
    <name evidence="5" type="ORF">GENT5_03920</name>
</gene>
<dbReference type="EMBL" id="AP025184">
    <property type="protein sequence ID" value="BDB54087.1"/>
    <property type="molecule type" value="Genomic_DNA"/>
</dbReference>
<reference evidence="5 6" key="1">
    <citation type="journal article" date="2022" name="Int. J. Syst. Evol. Microbiol.">
        <title>Flavobacterium ammonificans sp. nov. and Flavobacterium ammoniigenes sp. nov., ammonifying bacteria isolated from surface river water.</title>
        <authorList>
            <person name="Watanabe K."/>
            <person name="Kitamura T."/>
            <person name="Ogata Y."/>
            <person name="Shindo C."/>
            <person name="Suda W."/>
        </authorList>
    </citation>
    <scope>NUCLEOTIDE SEQUENCE [LARGE SCALE GENOMIC DNA]</scope>
    <source>
        <strain evidence="5 6">GENT5</strain>
    </source>
</reference>
<dbReference type="InterPro" id="IPR050090">
    <property type="entry name" value="Tyrosine_recombinase_XerCD"/>
</dbReference>
<proteinExistence type="inferred from homology"/>
<accession>A0ABM7V3J8</accession>